<dbReference type="NCBIfam" id="TIGR00696">
    <property type="entry name" value="wecG_tagA_cpsF"/>
    <property type="match status" value="1"/>
</dbReference>
<comment type="caution">
    <text evidence="5">The sequence shown here is derived from an EMBL/GenBank/DDBJ whole genome shotgun (WGS) entry which is preliminary data.</text>
</comment>
<dbReference type="OrthoDB" id="9771846at2"/>
<keyword evidence="2 5" id="KW-0808">Transferase</keyword>
<feature type="domain" description="STAS" evidence="4">
    <location>
        <begin position="279"/>
        <end position="375"/>
    </location>
</feature>
<evidence type="ECO:0000256" key="2">
    <source>
        <dbReference type="ARBA" id="ARBA00022679"/>
    </source>
</evidence>
<reference evidence="5 6" key="1">
    <citation type="journal article" date="2016" name="Int. J. Syst. Evol. Microbiol.">
        <title>Acidipila dinghuensis sp. nov., an acidobacterium isolated from forest soil.</title>
        <authorList>
            <person name="Jiang Y.W."/>
            <person name="Wang J."/>
            <person name="Chen M.H."/>
            <person name="Lv Y.Y."/>
            <person name="Qiu L.H."/>
        </authorList>
    </citation>
    <scope>NUCLEOTIDE SEQUENCE [LARGE SCALE GENOMIC DNA]</scope>
    <source>
        <strain evidence="5 6">DHOF10</strain>
    </source>
</reference>
<organism evidence="5 6">
    <name type="scientific">Silvibacterium dinghuense</name>
    <dbReference type="NCBI Taxonomy" id="1560006"/>
    <lineage>
        <taxon>Bacteria</taxon>
        <taxon>Pseudomonadati</taxon>
        <taxon>Acidobacteriota</taxon>
        <taxon>Terriglobia</taxon>
        <taxon>Terriglobales</taxon>
        <taxon>Acidobacteriaceae</taxon>
        <taxon>Silvibacterium</taxon>
    </lineage>
</organism>
<dbReference type="EMBL" id="SDMK01000001">
    <property type="protein sequence ID" value="RXS96750.1"/>
    <property type="molecule type" value="Genomic_DNA"/>
</dbReference>
<dbReference type="CDD" id="cd07043">
    <property type="entry name" value="STAS_anti-anti-sigma_factors"/>
    <property type="match status" value="1"/>
</dbReference>
<dbReference type="InterPro" id="IPR002645">
    <property type="entry name" value="STAS_dom"/>
</dbReference>
<dbReference type="GO" id="GO:0016758">
    <property type="term" value="F:hexosyltransferase activity"/>
    <property type="evidence" value="ECO:0007669"/>
    <property type="project" value="TreeGrafter"/>
</dbReference>
<keyword evidence="6" id="KW-1185">Reference proteome</keyword>
<dbReference type="Gene3D" id="3.30.750.24">
    <property type="entry name" value="STAS domain"/>
    <property type="match status" value="1"/>
</dbReference>
<evidence type="ECO:0000256" key="1">
    <source>
        <dbReference type="ARBA" id="ARBA00022676"/>
    </source>
</evidence>
<dbReference type="Proteomes" id="UP000290253">
    <property type="component" value="Unassembled WGS sequence"/>
</dbReference>
<dbReference type="PANTHER" id="PTHR34136">
    <property type="match status" value="1"/>
</dbReference>
<dbReference type="PROSITE" id="PS50801">
    <property type="entry name" value="STAS"/>
    <property type="match status" value="1"/>
</dbReference>
<dbReference type="AlphaFoldDB" id="A0A4Q1SHU8"/>
<feature type="region of interest" description="Disordered" evidence="3">
    <location>
        <begin position="416"/>
        <end position="438"/>
    </location>
</feature>
<dbReference type="SUPFAM" id="SSF52091">
    <property type="entry name" value="SpoIIaa-like"/>
    <property type="match status" value="1"/>
</dbReference>
<evidence type="ECO:0000259" key="4">
    <source>
        <dbReference type="PROSITE" id="PS50801"/>
    </source>
</evidence>
<protein>
    <submittedName>
        <fullName evidence="5">WecB/TagA/CpsF family glycosyltransferase</fullName>
    </submittedName>
</protein>
<keyword evidence="1" id="KW-0328">Glycosyltransferase</keyword>
<evidence type="ECO:0000313" key="5">
    <source>
        <dbReference type="EMBL" id="RXS96750.1"/>
    </source>
</evidence>
<accession>A0A4Q1SHU8</accession>
<name>A0A4Q1SHU8_9BACT</name>
<gene>
    <name evidence="5" type="ORF">ESZ00_02025</name>
</gene>
<dbReference type="CDD" id="cd06533">
    <property type="entry name" value="Glyco_transf_WecG_TagA"/>
    <property type="match status" value="1"/>
</dbReference>
<evidence type="ECO:0000313" key="6">
    <source>
        <dbReference type="Proteomes" id="UP000290253"/>
    </source>
</evidence>
<evidence type="ECO:0000256" key="3">
    <source>
        <dbReference type="SAM" id="MobiDB-lite"/>
    </source>
</evidence>
<proteinExistence type="predicted"/>
<dbReference type="InterPro" id="IPR004629">
    <property type="entry name" value="WecG_TagA_CpsF"/>
</dbReference>
<sequence length="438" mass="48416">MDLCHMPTTHPATVAVLGVPFHNVTMDETVAYVDEKIRSRGFHQIATANLDFLIHSVRDPEMQEILCTCDLVIPDGMPILWGAKLLGSSLKQRVCGVDLVPRLAELCAREDYSMFFLGASEANSARAAEKLKERFPGLRIAGRYSPPVAPLEKMNHEDILRRIERASPDILLVAMGNPKQEKWLAMHRHRLNVPVCIGVGGSIDFIAGAVRRAPRWMQKTGLEWLFRMLQEPGRLVQRYLGDAVGFARYMPGQYMAMAMQPRRRTKAGIFAEHTGNSCVISVYGDLSGELLEEFRASAGAAVACGMNLILNLSQTHYIGPDALGALIAIGADLRARQSQFWLAEMRPHVQRLINGSRLAGLFMTTSSVGDALQRTERAELRMVQTAQPMHIPGETESPVQVRVELLQDVCRKVGAANTPSPFETPAQESGMAYQNSLS</sequence>
<dbReference type="Pfam" id="PF01740">
    <property type="entry name" value="STAS"/>
    <property type="match status" value="1"/>
</dbReference>
<dbReference type="InterPro" id="IPR036513">
    <property type="entry name" value="STAS_dom_sf"/>
</dbReference>
<dbReference type="PANTHER" id="PTHR34136:SF1">
    <property type="entry name" value="UDP-N-ACETYL-D-MANNOSAMINURONIC ACID TRANSFERASE"/>
    <property type="match status" value="1"/>
</dbReference>
<dbReference type="Pfam" id="PF03808">
    <property type="entry name" value="Glyco_tran_WecG"/>
    <property type="match status" value="1"/>
</dbReference>